<reference evidence="7 8" key="1">
    <citation type="submission" date="2019-09" db="EMBL/GenBank/DDBJ databases">
        <authorList>
            <person name="Chandra G."/>
            <person name="Truman W A."/>
        </authorList>
    </citation>
    <scope>NUCLEOTIDE SEQUENCE [LARGE SCALE GENOMIC DNA]</scope>
    <source>
        <strain evidence="7">PS659</strain>
    </source>
</reference>
<evidence type="ECO:0000313" key="8">
    <source>
        <dbReference type="Proteomes" id="UP000326729"/>
    </source>
</evidence>
<organism evidence="7 8">
    <name type="scientific">Pseudomonas fluorescens</name>
    <dbReference type="NCBI Taxonomy" id="294"/>
    <lineage>
        <taxon>Bacteria</taxon>
        <taxon>Pseudomonadati</taxon>
        <taxon>Pseudomonadota</taxon>
        <taxon>Gammaproteobacteria</taxon>
        <taxon>Pseudomonadales</taxon>
        <taxon>Pseudomonadaceae</taxon>
        <taxon>Pseudomonas</taxon>
    </lineage>
</organism>
<dbReference type="Gene3D" id="3.30.70.270">
    <property type="match status" value="1"/>
</dbReference>
<dbReference type="CDD" id="cd12915">
    <property type="entry name" value="PDC2_DGC_like"/>
    <property type="match status" value="1"/>
</dbReference>
<accession>A0A5E6XN45</accession>
<feature type="transmembrane region" description="Helical" evidence="5">
    <location>
        <begin position="42"/>
        <end position="62"/>
    </location>
</feature>
<dbReference type="CDD" id="cd01949">
    <property type="entry name" value="GGDEF"/>
    <property type="match status" value="1"/>
</dbReference>
<evidence type="ECO:0000259" key="6">
    <source>
        <dbReference type="PROSITE" id="PS50887"/>
    </source>
</evidence>
<dbReference type="SMART" id="SM00267">
    <property type="entry name" value="GGDEF"/>
    <property type="match status" value="1"/>
</dbReference>
<dbReference type="InterPro" id="IPR029151">
    <property type="entry name" value="Sensor-like_sf"/>
</dbReference>
<dbReference type="GO" id="GO:0052621">
    <property type="term" value="F:diguanylate cyclase activity"/>
    <property type="evidence" value="ECO:0007669"/>
    <property type="project" value="UniProtKB-EC"/>
</dbReference>
<keyword evidence="5" id="KW-1133">Transmembrane helix</keyword>
<dbReference type="EMBL" id="CABVGY010000047">
    <property type="protein sequence ID" value="VVN42590.1"/>
    <property type="molecule type" value="Genomic_DNA"/>
</dbReference>
<gene>
    <name evidence="7" type="ORF">PS659_05548</name>
</gene>
<evidence type="ECO:0000256" key="5">
    <source>
        <dbReference type="SAM" id="Phobius"/>
    </source>
</evidence>
<dbReference type="PROSITE" id="PS50887">
    <property type="entry name" value="GGDEF"/>
    <property type="match status" value="1"/>
</dbReference>
<dbReference type="Pfam" id="PF22588">
    <property type="entry name" value="dCache_1_like"/>
    <property type="match status" value="1"/>
</dbReference>
<protein>
    <recommendedName>
        <fullName evidence="3">diguanylate cyclase</fullName>
        <ecNumber evidence="3">2.7.7.65</ecNumber>
    </recommendedName>
</protein>
<dbReference type="InterPro" id="IPR000160">
    <property type="entry name" value="GGDEF_dom"/>
</dbReference>
<dbReference type="FunFam" id="3.30.70.270:FF:000001">
    <property type="entry name" value="Diguanylate cyclase domain protein"/>
    <property type="match status" value="1"/>
</dbReference>
<dbReference type="GO" id="GO:1902201">
    <property type="term" value="P:negative regulation of bacterial-type flagellum-dependent cell motility"/>
    <property type="evidence" value="ECO:0007669"/>
    <property type="project" value="TreeGrafter"/>
</dbReference>
<evidence type="ECO:0000256" key="4">
    <source>
        <dbReference type="ARBA" id="ARBA00034247"/>
    </source>
</evidence>
<dbReference type="Proteomes" id="UP000326729">
    <property type="component" value="Unassembled WGS sequence"/>
</dbReference>
<dbReference type="GO" id="GO:0005886">
    <property type="term" value="C:plasma membrane"/>
    <property type="evidence" value="ECO:0007669"/>
    <property type="project" value="UniProtKB-SubCell"/>
</dbReference>
<dbReference type="SUPFAM" id="SSF55073">
    <property type="entry name" value="Nucleotide cyclase"/>
    <property type="match status" value="1"/>
</dbReference>
<dbReference type="NCBIfam" id="TIGR00254">
    <property type="entry name" value="GGDEF"/>
    <property type="match status" value="1"/>
</dbReference>
<dbReference type="Pfam" id="PF00990">
    <property type="entry name" value="GGDEF"/>
    <property type="match status" value="1"/>
</dbReference>
<comment type="cofactor">
    <cofactor evidence="1">
        <name>Mg(2+)</name>
        <dbReference type="ChEBI" id="CHEBI:18420"/>
    </cofactor>
</comment>
<evidence type="ECO:0000256" key="3">
    <source>
        <dbReference type="ARBA" id="ARBA00012528"/>
    </source>
</evidence>
<evidence type="ECO:0000256" key="2">
    <source>
        <dbReference type="ARBA" id="ARBA00004533"/>
    </source>
</evidence>
<dbReference type="InterPro" id="IPR054327">
    <property type="entry name" value="His-kinase-like_sensor"/>
</dbReference>
<name>A0A5E6XN45_PSEFL</name>
<dbReference type="InterPro" id="IPR050469">
    <property type="entry name" value="Diguanylate_Cyclase"/>
</dbReference>
<dbReference type="SUPFAM" id="SSF103190">
    <property type="entry name" value="Sensory domain-like"/>
    <property type="match status" value="1"/>
</dbReference>
<keyword evidence="5" id="KW-0812">Transmembrane</keyword>
<proteinExistence type="predicted"/>
<sequence>MAGGGKAAVALVSLPDTKGVLSINDPIEVFRPAVTRLKVRSAVILLVAACLSMVAIVVWEAWSSRQYRLHDKEVVMSNLAQTLASQAQATIKQADTLLFTLVDRLQHEGVDQSRLPQLLNAQRDQLSQLHGLFVFDENGQWLANSNGAGQTGVNNSDREYFIFHRDNPSREPHIGPSIKSRSTGEWILTVSRRFNHPDGSFAGVALATIYLSHFLQLYDSIDMGSNGVINLIADNANIVIRRPFKEAEIGTNLAKSPLFTQLLPKGDAGTATITSIIDGVERVTGYRRVEGYPLIVFVALNKNEVLASWRRETLLSACIVALLLSVLGVMGFRLIKLMKQQNLVQVELLDTQDKLLEVNRNLEGLALKDALTGLANRRQLDAFIDAELGRARRSQTELALLMIDVDHFKPFNDRYGHPAGDECLRKVGAIITDNIKRPGDLAARYGGEEFAVVLPGTDYVGAFLVAEKIRRAVLEAGIAHSESPQGAVTVSIGVCASNGASPVRSEDLIDAADKALYVAKASGRNMSVIAN</sequence>
<evidence type="ECO:0000256" key="1">
    <source>
        <dbReference type="ARBA" id="ARBA00001946"/>
    </source>
</evidence>
<comment type="catalytic activity">
    <reaction evidence="4">
        <text>2 GTP = 3',3'-c-di-GMP + 2 diphosphate</text>
        <dbReference type="Rhea" id="RHEA:24898"/>
        <dbReference type="ChEBI" id="CHEBI:33019"/>
        <dbReference type="ChEBI" id="CHEBI:37565"/>
        <dbReference type="ChEBI" id="CHEBI:58805"/>
        <dbReference type="EC" id="2.7.7.65"/>
    </reaction>
</comment>
<comment type="subcellular location">
    <subcellularLocation>
        <location evidence="2">Cell inner membrane</location>
    </subcellularLocation>
</comment>
<dbReference type="PANTHER" id="PTHR45138:SF9">
    <property type="entry name" value="DIGUANYLATE CYCLASE DGCM-RELATED"/>
    <property type="match status" value="1"/>
</dbReference>
<dbReference type="EC" id="2.7.7.65" evidence="3"/>
<dbReference type="OrthoDB" id="9812260at2"/>
<dbReference type="RefSeq" id="WP_150719017.1">
    <property type="nucleotide sequence ID" value="NZ_CABVGY010000047.1"/>
</dbReference>
<dbReference type="CDD" id="cd12914">
    <property type="entry name" value="PDC1_DGC_like"/>
    <property type="match status" value="1"/>
</dbReference>
<dbReference type="InterPro" id="IPR043128">
    <property type="entry name" value="Rev_trsase/Diguanyl_cyclase"/>
</dbReference>
<dbReference type="InterPro" id="IPR029787">
    <property type="entry name" value="Nucleotide_cyclase"/>
</dbReference>
<feature type="transmembrane region" description="Helical" evidence="5">
    <location>
        <begin position="314"/>
        <end position="335"/>
    </location>
</feature>
<keyword evidence="5" id="KW-0472">Membrane</keyword>
<dbReference type="PANTHER" id="PTHR45138">
    <property type="entry name" value="REGULATORY COMPONENTS OF SENSORY TRANSDUCTION SYSTEM"/>
    <property type="match status" value="1"/>
</dbReference>
<feature type="domain" description="GGDEF" evidence="6">
    <location>
        <begin position="396"/>
        <end position="531"/>
    </location>
</feature>
<dbReference type="Gene3D" id="3.30.450.20">
    <property type="entry name" value="PAS domain"/>
    <property type="match status" value="2"/>
</dbReference>
<evidence type="ECO:0000313" key="7">
    <source>
        <dbReference type="EMBL" id="VVN42590.1"/>
    </source>
</evidence>
<dbReference type="AlphaFoldDB" id="A0A5E6XN45"/>
<dbReference type="GO" id="GO:0043709">
    <property type="term" value="P:cell adhesion involved in single-species biofilm formation"/>
    <property type="evidence" value="ECO:0007669"/>
    <property type="project" value="TreeGrafter"/>
</dbReference>